<evidence type="ECO:0000256" key="2">
    <source>
        <dbReference type="ARBA" id="ARBA00014553"/>
    </source>
</evidence>
<comment type="caution">
    <text evidence="10">The sequence shown here is derived from an EMBL/GenBank/DDBJ whole genome shotgun (WGS) entry which is preliminary data.</text>
</comment>
<dbReference type="GO" id="GO:0008170">
    <property type="term" value="F:N-methyltransferase activity"/>
    <property type="evidence" value="ECO:0007669"/>
    <property type="project" value="InterPro"/>
</dbReference>
<feature type="domain" description="DNA methylase N-4/N-6" evidence="8">
    <location>
        <begin position="28"/>
        <end position="248"/>
    </location>
</feature>
<dbReference type="InterPro" id="IPR002941">
    <property type="entry name" value="DNA_methylase_N4/N6"/>
</dbReference>
<dbReference type="Pfam" id="PF18755">
    <property type="entry name" value="RAMA"/>
    <property type="match status" value="1"/>
</dbReference>
<dbReference type="EMBL" id="JAEAOA010000085">
    <property type="protein sequence ID" value="KAK3604850.1"/>
    <property type="molecule type" value="Genomic_DNA"/>
</dbReference>
<dbReference type="InterPro" id="IPR001091">
    <property type="entry name" value="RM_Methyltransferase"/>
</dbReference>
<reference evidence="10" key="1">
    <citation type="journal article" date="2021" name="Genome Biol. Evol.">
        <title>A High-Quality Reference Genome for a Parasitic Bivalve with Doubly Uniparental Inheritance (Bivalvia: Unionida).</title>
        <authorList>
            <person name="Smith C.H."/>
        </authorList>
    </citation>
    <scope>NUCLEOTIDE SEQUENCE</scope>
    <source>
        <strain evidence="10">CHS0354</strain>
    </source>
</reference>
<keyword evidence="11" id="KW-1185">Reference proteome</keyword>
<dbReference type="GO" id="GO:0005737">
    <property type="term" value="C:cytoplasm"/>
    <property type="evidence" value="ECO:0007669"/>
    <property type="project" value="TreeGrafter"/>
</dbReference>
<dbReference type="Proteomes" id="UP001195483">
    <property type="component" value="Unassembled WGS sequence"/>
</dbReference>
<proteinExistence type="inferred from homology"/>
<gene>
    <name evidence="10" type="ORF">CHS0354_000512</name>
</gene>
<dbReference type="GO" id="GO:0006260">
    <property type="term" value="P:DNA replication"/>
    <property type="evidence" value="ECO:0007669"/>
    <property type="project" value="UniProtKB-KW"/>
</dbReference>
<keyword evidence="5" id="KW-0949">S-adenosyl-L-methionine</keyword>
<dbReference type="InterPro" id="IPR002052">
    <property type="entry name" value="DNA_methylase_N6_adenine_CS"/>
</dbReference>
<sequence length="389" mass="44802">MNLGSININQIRQGDCVELLKKLPDNSIDLIFADPPYNLQLNGELYRPNQTKVDAVTDAWDKFDSKEVYDIFTEQWLKECHRVLKPTGSFWVIGTYHNIFRVGAILQNVGFWMLNDIIWVKPNPMPNFKGTRFNNAHETLIWATKSQKSSYTFHYHSMKVANDDLQMRSDWFIPICQGEERIKVNGVKAHSTQKPAELLMRVILSTSNVGDIVLDPFSGSGTTAAVAKRLGRNFIGFEREPFYIQVTNDRLSKITPIDKPLLEYKIEKRKPKVPFGNLIEKGYIKIGEFLYSRDGKQSAQVQADSSLILDGEAGSIHKISATLLKKENHNGWAFWYAKRNKQLISIDTMRYDFEKKYIATKATYQTLEFENSVVNEPEESFLKYEDHVI</sequence>
<comment type="similarity">
    <text evidence="1">Belongs to the N(4)/N(6)-methyltransferase family.</text>
</comment>
<keyword evidence="4" id="KW-0808">Transferase</keyword>
<dbReference type="GO" id="GO:0009007">
    <property type="term" value="F:site-specific DNA-methyltransferase (adenine-specific) activity"/>
    <property type="evidence" value="ECO:0007669"/>
    <property type="project" value="TreeGrafter"/>
</dbReference>
<dbReference type="SUPFAM" id="SSF53335">
    <property type="entry name" value="S-adenosyl-L-methionine-dependent methyltransferases"/>
    <property type="match status" value="1"/>
</dbReference>
<dbReference type="PANTHER" id="PTHR13370:SF3">
    <property type="entry name" value="TRNA (GUANINE(10)-N2)-METHYLTRANSFERASE HOMOLOG"/>
    <property type="match status" value="1"/>
</dbReference>
<dbReference type="GO" id="GO:0003677">
    <property type="term" value="F:DNA binding"/>
    <property type="evidence" value="ECO:0007669"/>
    <property type="project" value="UniProtKB-KW"/>
</dbReference>
<dbReference type="InterPro" id="IPR040843">
    <property type="entry name" value="RAMA"/>
</dbReference>
<keyword evidence="6" id="KW-0235">DNA replication</keyword>
<reference evidence="10" key="2">
    <citation type="journal article" date="2021" name="Genome Biol. Evol.">
        <title>Developing a high-quality reference genome for a parasitic bivalve with doubly uniparental inheritance (Bivalvia: Unionida).</title>
        <authorList>
            <person name="Smith C.H."/>
        </authorList>
    </citation>
    <scope>NUCLEOTIDE SEQUENCE</scope>
    <source>
        <strain evidence="10">CHS0354</strain>
        <tissue evidence="10">Mantle</tissue>
    </source>
</reference>
<evidence type="ECO:0000313" key="10">
    <source>
        <dbReference type="EMBL" id="KAK3604850.1"/>
    </source>
</evidence>
<dbReference type="PRINTS" id="PR00508">
    <property type="entry name" value="S21N4MTFRASE"/>
</dbReference>
<reference evidence="10" key="3">
    <citation type="submission" date="2023-05" db="EMBL/GenBank/DDBJ databases">
        <authorList>
            <person name="Smith C.H."/>
        </authorList>
    </citation>
    <scope>NUCLEOTIDE SEQUENCE</scope>
    <source>
        <strain evidence="10">CHS0354</strain>
        <tissue evidence="10">Mantle</tissue>
    </source>
</reference>
<evidence type="ECO:0000256" key="1">
    <source>
        <dbReference type="ARBA" id="ARBA00006594"/>
    </source>
</evidence>
<feature type="domain" description="RAMA" evidence="9">
    <location>
        <begin position="264"/>
        <end position="352"/>
    </location>
</feature>
<dbReference type="PROSITE" id="PS00092">
    <property type="entry name" value="N6_MTASE"/>
    <property type="match status" value="1"/>
</dbReference>
<evidence type="ECO:0000256" key="6">
    <source>
        <dbReference type="ARBA" id="ARBA00022705"/>
    </source>
</evidence>
<dbReference type="GO" id="GO:0032259">
    <property type="term" value="P:methylation"/>
    <property type="evidence" value="ECO:0007669"/>
    <property type="project" value="UniProtKB-KW"/>
</dbReference>
<evidence type="ECO:0000256" key="3">
    <source>
        <dbReference type="ARBA" id="ARBA00022603"/>
    </source>
</evidence>
<evidence type="ECO:0000256" key="4">
    <source>
        <dbReference type="ARBA" id="ARBA00022679"/>
    </source>
</evidence>
<dbReference type="Gene3D" id="3.40.50.150">
    <property type="entry name" value="Vaccinia Virus protein VP39"/>
    <property type="match status" value="1"/>
</dbReference>
<keyword evidence="7" id="KW-0238">DNA-binding</keyword>
<dbReference type="PANTHER" id="PTHR13370">
    <property type="entry name" value="RNA METHYLASE-RELATED"/>
    <property type="match status" value="1"/>
</dbReference>
<name>A0AAE0T6P9_9BIVA</name>
<accession>A0AAE0T6P9</accession>
<evidence type="ECO:0000313" key="11">
    <source>
        <dbReference type="Proteomes" id="UP001195483"/>
    </source>
</evidence>
<dbReference type="Pfam" id="PF01555">
    <property type="entry name" value="N6_N4_Mtase"/>
    <property type="match status" value="1"/>
</dbReference>
<evidence type="ECO:0000256" key="7">
    <source>
        <dbReference type="ARBA" id="ARBA00023125"/>
    </source>
</evidence>
<keyword evidence="3" id="KW-0489">Methyltransferase</keyword>
<dbReference type="InterPro" id="IPR029063">
    <property type="entry name" value="SAM-dependent_MTases_sf"/>
</dbReference>
<evidence type="ECO:0000259" key="8">
    <source>
        <dbReference type="Pfam" id="PF01555"/>
    </source>
</evidence>
<evidence type="ECO:0000256" key="5">
    <source>
        <dbReference type="ARBA" id="ARBA00022691"/>
    </source>
</evidence>
<organism evidence="10 11">
    <name type="scientific">Potamilus streckersoni</name>
    <dbReference type="NCBI Taxonomy" id="2493646"/>
    <lineage>
        <taxon>Eukaryota</taxon>
        <taxon>Metazoa</taxon>
        <taxon>Spiralia</taxon>
        <taxon>Lophotrochozoa</taxon>
        <taxon>Mollusca</taxon>
        <taxon>Bivalvia</taxon>
        <taxon>Autobranchia</taxon>
        <taxon>Heteroconchia</taxon>
        <taxon>Palaeoheterodonta</taxon>
        <taxon>Unionida</taxon>
        <taxon>Unionoidea</taxon>
        <taxon>Unionidae</taxon>
        <taxon>Ambleminae</taxon>
        <taxon>Lampsilini</taxon>
        <taxon>Potamilus</taxon>
    </lineage>
</organism>
<evidence type="ECO:0000259" key="9">
    <source>
        <dbReference type="Pfam" id="PF18755"/>
    </source>
</evidence>
<protein>
    <recommendedName>
        <fullName evidence="2">DNA methyltransferase CcrM</fullName>
    </recommendedName>
</protein>
<dbReference type="AlphaFoldDB" id="A0AAE0T6P9"/>